<comment type="caution">
    <text evidence="3">The sequence shown here is derived from an EMBL/GenBank/DDBJ whole genome shotgun (WGS) entry which is preliminary data.</text>
</comment>
<gene>
    <name evidence="3" type="ORF">D6850_02290</name>
</gene>
<accession>A0A3A8AZ73</accession>
<evidence type="ECO:0000259" key="2">
    <source>
        <dbReference type="Pfam" id="PF00892"/>
    </source>
</evidence>
<protein>
    <submittedName>
        <fullName evidence="3">DMT family transporter</fullName>
    </submittedName>
</protein>
<feature type="transmembrane region" description="Helical" evidence="1">
    <location>
        <begin position="126"/>
        <end position="143"/>
    </location>
</feature>
<dbReference type="InterPro" id="IPR037185">
    <property type="entry name" value="EmrE-like"/>
</dbReference>
<dbReference type="PANTHER" id="PTHR22911:SF103">
    <property type="entry name" value="BLR2811 PROTEIN"/>
    <property type="match status" value="1"/>
</dbReference>
<dbReference type="InterPro" id="IPR000620">
    <property type="entry name" value="EamA_dom"/>
</dbReference>
<feature type="transmembrane region" description="Helical" evidence="1">
    <location>
        <begin position="43"/>
        <end position="63"/>
    </location>
</feature>
<reference evidence="3 4" key="1">
    <citation type="submission" date="2018-09" db="EMBL/GenBank/DDBJ databases">
        <title>Roseovarius spongiae sp. nov., isolated from a marine sponge.</title>
        <authorList>
            <person name="Zhuang L."/>
            <person name="Luo L."/>
        </authorList>
    </citation>
    <scope>NUCLEOTIDE SEQUENCE [LARGE SCALE GENOMIC DNA]</scope>
    <source>
        <strain evidence="3 4">HN-E21</strain>
    </source>
</reference>
<evidence type="ECO:0000313" key="4">
    <source>
        <dbReference type="Proteomes" id="UP000281128"/>
    </source>
</evidence>
<name>A0A3A8AZ73_9RHOB</name>
<feature type="transmembrane region" description="Helical" evidence="1">
    <location>
        <begin position="289"/>
        <end position="307"/>
    </location>
</feature>
<dbReference type="EMBL" id="RAPE01000001">
    <property type="protein sequence ID" value="RKF17236.1"/>
    <property type="molecule type" value="Genomic_DNA"/>
</dbReference>
<feature type="transmembrane region" description="Helical" evidence="1">
    <location>
        <begin position="265"/>
        <end position="283"/>
    </location>
</feature>
<proteinExistence type="predicted"/>
<dbReference type="Proteomes" id="UP000281128">
    <property type="component" value="Unassembled WGS sequence"/>
</dbReference>
<keyword evidence="1" id="KW-0472">Membrane</keyword>
<dbReference type="Pfam" id="PF00892">
    <property type="entry name" value="EamA"/>
    <property type="match status" value="1"/>
</dbReference>
<feature type="transmembrane region" description="Helical" evidence="1">
    <location>
        <begin position="101"/>
        <end position="119"/>
    </location>
</feature>
<feature type="domain" description="EamA" evidence="2">
    <location>
        <begin position="10"/>
        <end position="142"/>
    </location>
</feature>
<feature type="transmembrane region" description="Helical" evidence="1">
    <location>
        <begin position="155"/>
        <end position="174"/>
    </location>
</feature>
<dbReference type="GO" id="GO:0016020">
    <property type="term" value="C:membrane"/>
    <property type="evidence" value="ECO:0007669"/>
    <property type="project" value="InterPro"/>
</dbReference>
<dbReference type="RefSeq" id="WP_121165033.1">
    <property type="nucleotide sequence ID" value="NZ_RAPE01000001.1"/>
</dbReference>
<feature type="transmembrane region" description="Helical" evidence="1">
    <location>
        <begin position="12"/>
        <end position="31"/>
    </location>
</feature>
<evidence type="ECO:0000313" key="3">
    <source>
        <dbReference type="EMBL" id="RKF17236.1"/>
    </source>
</evidence>
<dbReference type="OrthoDB" id="9812899at2"/>
<organism evidence="3 4">
    <name type="scientific">Roseovarius spongiae</name>
    <dbReference type="NCBI Taxonomy" id="2320272"/>
    <lineage>
        <taxon>Bacteria</taxon>
        <taxon>Pseudomonadati</taxon>
        <taxon>Pseudomonadota</taxon>
        <taxon>Alphaproteobacteria</taxon>
        <taxon>Rhodobacterales</taxon>
        <taxon>Roseobacteraceae</taxon>
        <taxon>Roseovarius</taxon>
    </lineage>
</organism>
<keyword evidence="4" id="KW-1185">Reference proteome</keyword>
<keyword evidence="1" id="KW-0812">Transmembrane</keyword>
<feature type="transmembrane region" description="Helical" evidence="1">
    <location>
        <begin position="75"/>
        <end position="95"/>
    </location>
</feature>
<sequence>MTETGSRPIAGIVFILVGTIGFSVNDVLLKFLSRAYPLHEMTFIRALIALFFCLVLVRLEGGWGLLRTRRPGLHLLRVTMVVVSNLTYFAALASLPLGEATAIFFVAPLLITLVGIPLLGEKAGPLRLGAVVAGLLGVVIVVQPWAGGAARDAPWYIYLLPLAGAFTYAINQILTRRLGAVSRASAMAVYIQLAFLVVSLGFWAVAGDGRFARGLEDPSLLFVLRAWAWPEGRDVWLFLALGVNSALIGYCMAQAYRSADAGAVAPFEYVGLPLAVFWGWTIWADLPTPVEMAGIALILGAGLFVFLRERQQGRRLAALRQAPPRY</sequence>
<feature type="transmembrane region" description="Helical" evidence="1">
    <location>
        <begin position="235"/>
        <end position="253"/>
    </location>
</feature>
<dbReference type="AlphaFoldDB" id="A0A3A8AZ73"/>
<dbReference type="SUPFAM" id="SSF103481">
    <property type="entry name" value="Multidrug resistance efflux transporter EmrE"/>
    <property type="match status" value="2"/>
</dbReference>
<keyword evidence="1" id="KW-1133">Transmembrane helix</keyword>
<evidence type="ECO:0000256" key="1">
    <source>
        <dbReference type="SAM" id="Phobius"/>
    </source>
</evidence>
<dbReference type="PANTHER" id="PTHR22911">
    <property type="entry name" value="ACYL-MALONYL CONDENSING ENZYME-RELATED"/>
    <property type="match status" value="1"/>
</dbReference>
<feature type="transmembrane region" description="Helical" evidence="1">
    <location>
        <begin position="186"/>
        <end position="206"/>
    </location>
</feature>